<name>A0ABM8XZX5_9BURK</name>
<protein>
    <recommendedName>
        <fullName evidence="3">Chemotaxis protein</fullName>
    </recommendedName>
</protein>
<comment type="caution">
    <text evidence="1">The sequence shown here is derived from an EMBL/GenBank/DDBJ whole genome shotgun (WGS) entry which is preliminary data.</text>
</comment>
<proteinExistence type="predicted"/>
<dbReference type="Proteomes" id="UP000706525">
    <property type="component" value="Unassembled WGS sequence"/>
</dbReference>
<sequence length="215" mass="24152">MITPKLFTHVFASTIENIHRVVDGDNATAGALPYEPRVPGRVQEFDVRCHEQIDRMCEQFAAVLGTATPSDGLHDMLERSFNRCLLSITDTLAVSAMCSQADHLLQLQFERRSTLQRPINDAQSFRHRSLLYGVRDMLEQSAELLRTWVQLPDYMREGLASCQTSLREVSTGLTQRALSMTQSGTAEVAILSRDIQITFAMWHAGEMGHSPDTRS</sequence>
<dbReference type="EMBL" id="CAJZAG010000016">
    <property type="protein sequence ID" value="CAG9185896.1"/>
    <property type="molecule type" value="Genomic_DNA"/>
</dbReference>
<organism evidence="1 2">
    <name type="scientific">Cupriavidus pampae</name>
    <dbReference type="NCBI Taxonomy" id="659251"/>
    <lineage>
        <taxon>Bacteria</taxon>
        <taxon>Pseudomonadati</taxon>
        <taxon>Pseudomonadota</taxon>
        <taxon>Betaproteobacteria</taxon>
        <taxon>Burkholderiales</taxon>
        <taxon>Burkholderiaceae</taxon>
        <taxon>Cupriavidus</taxon>
    </lineage>
</organism>
<keyword evidence="2" id="KW-1185">Reference proteome</keyword>
<evidence type="ECO:0000313" key="1">
    <source>
        <dbReference type="EMBL" id="CAG9185896.1"/>
    </source>
</evidence>
<reference evidence="1 2" key="1">
    <citation type="submission" date="2021-08" db="EMBL/GenBank/DDBJ databases">
        <authorList>
            <person name="Peeters C."/>
        </authorList>
    </citation>
    <scope>NUCLEOTIDE SEQUENCE [LARGE SCALE GENOMIC DNA]</scope>
    <source>
        <strain evidence="1 2">LMG 32289</strain>
    </source>
</reference>
<gene>
    <name evidence="1" type="ORF">LMG32289_06149</name>
</gene>
<evidence type="ECO:0008006" key="3">
    <source>
        <dbReference type="Google" id="ProtNLM"/>
    </source>
</evidence>
<accession>A0ABM8XZX5</accession>
<evidence type="ECO:0000313" key="2">
    <source>
        <dbReference type="Proteomes" id="UP000706525"/>
    </source>
</evidence>
<dbReference type="RefSeq" id="WP_223995214.1">
    <property type="nucleotide sequence ID" value="NZ_CAJZAG010000016.1"/>
</dbReference>